<evidence type="ECO:0000256" key="4">
    <source>
        <dbReference type="ARBA" id="ARBA00022989"/>
    </source>
</evidence>
<sequence>MRISTLLTTLASVAATSAVGGLATGPAVQSDWYARLRKPAYQPPARVFPIVWPALYADIAVVSASAIDGLNEAGAADQRRAYQRALAVNLVLNAGWSWLFFNQRRFGAATVLSAVLTASGADLVRRATRARGPRAAALAPYPLWCAFATVLSGHIAVLNRRG</sequence>
<evidence type="ECO:0000256" key="5">
    <source>
        <dbReference type="ARBA" id="ARBA00023136"/>
    </source>
</evidence>
<dbReference type="RefSeq" id="WP_308473323.1">
    <property type="nucleotide sequence ID" value="NZ_OY726394.1"/>
</dbReference>
<dbReference type="Gene3D" id="1.20.1260.100">
    <property type="entry name" value="TspO/MBR protein"/>
    <property type="match status" value="1"/>
</dbReference>
<name>A0ABM9LL62_9MYCO</name>
<keyword evidence="8" id="KW-1185">Reference proteome</keyword>
<evidence type="ECO:0000256" key="2">
    <source>
        <dbReference type="ARBA" id="ARBA00007524"/>
    </source>
</evidence>
<dbReference type="CDD" id="cd15904">
    <property type="entry name" value="TSPO_MBR"/>
    <property type="match status" value="1"/>
</dbReference>
<gene>
    <name evidence="7" type="ORF">MU0083_002560</name>
</gene>
<evidence type="ECO:0000256" key="3">
    <source>
        <dbReference type="ARBA" id="ARBA00022692"/>
    </source>
</evidence>
<protein>
    <submittedName>
        <fullName evidence="7">TspO/MBR family protein</fullName>
    </submittedName>
</protein>
<comment type="subcellular location">
    <subcellularLocation>
        <location evidence="1">Membrane</location>
        <topology evidence="1">Multi-pass membrane protein</topology>
    </subcellularLocation>
</comment>
<keyword evidence="3 6" id="KW-0812">Transmembrane</keyword>
<dbReference type="InterPro" id="IPR038330">
    <property type="entry name" value="TspO/MBR-related_sf"/>
</dbReference>
<evidence type="ECO:0000313" key="7">
    <source>
        <dbReference type="EMBL" id="CAJ1500951.1"/>
    </source>
</evidence>
<keyword evidence="5 6" id="KW-0472">Membrane</keyword>
<dbReference type="PIRSF" id="PIRSF005859">
    <property type="entry name" value="PBR"/>
    <property type="match status" value="1"/>
</dbReference>
<dbReference type="EMBL" id="OY726394">
    <property type="protein sequence ID" value="CAJ1500951.1"/>
    <property type="molecule type" value="Genomic_DNA"/>
</dbReference>
<feature type="transmembrane region" description="Helical" evidence="6">
    <location>
        <begin position="136"/>
        <end position="157"/>
    </location>
</feature>
<proteinExistence type="inferred from homology"/>
<evidence type="ECO:0000313" key="8">
    <source>
        <dbReference type="Proteomes" id="UP001190336"/>
    </source>
</evidence>
<dbReference type="Pfam" id="PF03073">
    <property type="entry name" value="TspO_MBR"/>
    <property type="match status" value="1"/>
</dbReference>
<reference evidence="7 8" key="1">
    <citation type="submission" date="2023-08" db="EMBL/GenBank/DDBJ databases">
        <authorList>
            <person name="Folkvardsen B D."/>
            <person name="Norman A."/>
        </authorList>
    </citation>
    <scope>NUCLEOTIDE SEQUENCE [LARGE SCALE GENOMIC DNA]</scope>
    <source>
        <strain evidence="7 8">Mu0083</strain>
    </source>
</reference>
<dbReference type="PANTHER" id="PTHR10057">
    <property type="entry name" value="PERIPHERAL-TYPE BENZODIAZEPINE RECEPTOR"/>
    <property type="match status" value="1"/>
</dbReference>
<dbReference type="Proteomes" id="UP001190336">
    <property type="component" value="Chromosome"/>
</dbReference>
<comment type="similarity">
    <text evidence="2">Belongs to the TspO/BZRP family.</text>
</comment>
<organism evidence="7 8">
    <name type="scientific">[Mycobacterium] kokjensenii</name>
    <dbReference type="NCBI Taxonomy" id="3064287"/>
    <lineage>
        <taxon>Bacteria</taxon>
        <taxon>Bacillati</taxon>
        <taxon>Actinomycetota</taxon>
        <taxon>Actinomycetes</taxon>
        <taxon>Mycobacteriales</taxon>
        <taxon>Mycobacteriaceae</taxon>
        <taxon>Mycolicibacter</taxon>
    </lineage>
</organism>
<keyword evidence="4 6" id="KW-1133">Transmembrane helix</keyword>
<evidence type="ECO:0000256" key="6">
    <source>
        <dbReference type="SAM" id="Phobius"/>
    </source>
</evidence>
<dbReference type="PANTHER" id="PTHR10057:SF0">
    <property type="entry name" value="TRANSLOCATOR PROTEIN"/>
    <property type="match status" value="1"/>
</dbReference>
<accession>A0ABM9LL62</accession>
<dbReference type="InterPro" id="IPR004307">
    <property type="entry name" value="TspO_MBR"/>
</dbReference>
<evidence type="ECO:0000256" key="1">
    <source>
        <dbReference type="ARBA" id="ARBA00004141"/>
    </source>
</evidence>